<proteinExistence type="predicted"/>
<dbReference type="AlphaFoldDB" id="A0A6D2JNX8"/>
<keyword evidence="3" id="KW-1185">Reference proteome</keyword>
<comment type="caution">
    <text evidence="2">The sequence shown here is derived from an EMBL/GenBank/DDBJ whole genome shotgun (WGS) entry which is preliminary data.</text>
</comment>
<organism evidence="2 3">
    <name type="scientific">Microthlaspi erraticum</name>
    <dbReference type="NCBI Taxonomy" id="1685480"/>
    <lineage>
        <taxon>Eukaryota</taxon>
        <taxon>Viridiplantae</taxon>
        <taxon>Streptophyta</taxon>
        <taxon>Embryophyta</taxon>
        <taxon>Tracheophyta</taxon>
        <taxon>Spermatophyta</taxon>
        <taxon>Magnoliopsida</taxon>
        <taxon>eudicotyledons</taxon>
        <taxon>Gunneridae</taxon>
        <taxon>Pentapetalae</taxon>
        <taxon>rosids</taxon>
        <taxon>malvids</taxon>
        <taxon>Brassicales</taxon>
        <taxon>Brassicaceae</taxon>
        <taxon>Coluteocarpeae</taxon>
        <taxon>Microthlaspi</taxon>
    </lineage>
</organism>
<evidence type="ECO:0000313" key="2">
    <source>
        <dbReference type="EMBL" id="CAA7043391.1"/>
    </source>
</evidence>
<sequence length="179" mass="19730">MDFIKTSSLRALIELTFQRNWNGIIWMSRKGVMKSEDCPDGYRAHTGGPRNERTAIARTYPHPAKSGRLTSDPGNNVPRSAVPPATTSRARPRARTGKQASRPRTPMYRGRPIRPTGSTSRPAKFHRPNPSVRPRGRPKTSATTVPTVPTTRSDPADRPPTVRTSVDPKPVLNTFSSPA</sequence>
<accession>A0A6D2JNX8</accession>
<evidence type="ECO:0000256" key="1">
    <source>
        <dbReference type="SAM" id="MobiDB-lite"/>
    </source>
</evidence>
<evidence type="ECO:0000313" key="3">
    <source>
        <dbReference type="Proteomes" id="UP000467841"/>
    </source>
</evidence>
<reference evidence="2" key="1">
    <citation type="submission" date="2020-01" db="EMBL/GenBank/DDBJ databases">
        <authorList>
            <person name="Mishra B."/>
        </authorList>
    </citation>
    <scope>NUCLEOTIDE SEQUENCE [LARGE SCALE GENOMIC DNA]</scope>
</reference>
<protein>
    <submittedName>
        <fullName evidence="2">Uncharacterized protein</fullName>
    </submittedName>
</protein>
<dbReference type="EMBL" id="CACVBM020001277">
    <property type="protein sequence ID" value="CAA7043391.1"/>
    <property type="molecule type" value="Genomic_DNA"/>
</dbReference>
<name>A0A6D2JNX8_9BRAS</name>
<feature type="region of interest" description="Disordered" evidence="1">
    <location>
        <begin position="43"/>
        <end position="179"/>
    </location>
</feature>
<gene>
    <name evidence="2" type="ORF">MERR_LOCUS30626</name>
</gene>
<dbReference type="Proteomes" id="UP000467841">
    <property type="component" value="Unassembled WGS sequence"/>
</dbReference>
<feature type="compositionally biased region" description="Polar residues" evidence="1">
    <location>
        <begin position="68"/>
        <end position="78"/>
    </location>
</feature>